<dbReference type="SUPFAM" id="SSF109604">
    <property type="entry name" value="HD-domain/PDEase-like"/>
    <property type="match status" value="1"/>
</dbReference>
<dbReference type="Pfam" id="PF18100">
    <property type="entry name" value="PDE4_UCR"/>
    <property type="match status" value="1"/>
</dbReference>
<evidence type="ECO:0000256" key="1">
    <source>
        <dbReference type="ARBA" id="ARBA00001968"/>
    </source>
</evidence>
<dbReference type="InterPro" id="IPR002073">
    <property type="entry name" value="PDEase_catalytic_dom"/>
</dbReference>
<keyword evidence="5" id="KW-0378">Hydrolase</keyword>
<evidence type="ECO:0000256" key="7">
    <source>
        <dbReference type="PIRSR" id="PIRSR623088-1"/>
    </source>
</evidence>
<reference evidence="11 12" key="1">
    <citation type="submission" date="2014-11" db="EMBL/GenBank/DDBJ databases">
        <title>Genetic blueprint of the zoonotic pathogen Toxocara canis.</title>
        <authorList>
            <person name="Zhu X.-Q."/>
            <person name="Korhonen P.K."/>
            <person name="Cai H."/>
            <person name="Young N.D."/>
            <person name="Nejsum P."/>
            <person name="von Samson-Himmelstjerna G."/>
            <person name="Boag P.R."/>
            <person name="Tan P."/>
            <person name="Li Q."/>
            <person name="Min J."/>
            <person name="Yang Y."/>
            <person name="Wang X."/>
            <person name="Fang X."/>
            <person name="Hall R.S."/>
            <person name="Hofmann A."/>
            <person name="Sternberg P.W."/>
            <person name="Jex A.R."/>
            <person name="Gasser R.B."/>
        </authorList>
    </citation>
    <scope>NUCLEOTIDE SEQUENCE [LARGE SCALE GENOMIC DNA]</scope>
    <source>
        <strain evidence="11">PN_DK_2014</strain>
    </source>
</reference>
<feature type="active site" description="Proton donor" evidence="7">
    <location>
        <position position="220"/>
    </location>
</feature>
<dbReference type="InterPro" id="IPR036971">
    <property type="entry name" value="PDEase_catalytic_dom_sf"/>
</dbReference>
<dbReference type="AlphaFoldDB" id="A0A0B2VNB6"/>
<dbReference type="OMA" id="XDIATED"/>
<dbReference type="EMBL" id="JPKZ01001293">
    <property type="protein sequence ID" value="KHN82839.1"/>
    <property type="molecule type" value="Genomic_DNA"/>
</dbReference>
<dbReference type="PRINTS" id="PR00387">
    <property type="entry name" value="PDIESTERASE1"/>
</dbReference>
<evidence type="ECO:0000256" key="9">
    <source>
        <dbReference type="SAM" id="MobiDB-lite"/>
    </source>
</evidence>
<dbReference type="Gene3D" id="1.10.1300.10">
    <property type="entry name" value="3'5'-cyclic nucleotide phosphodiesterase, catalytic domain"/>
    <property type="match status" value="1"/>
</dbReference>
<evidence type="ECO:0000313" key="12">
    <source>
        <dbReference type="Proteomes" id="UP000031036"/>
    </source>
</evidence>
<dbReference type="OrthoDB" id="189220at2759"/>
<gene>
    <name evidence="11" type="primary">pde-4</name>
    <name evidence="11" type="ORF">Tcan_10087</name>
</gene>
<dbReference type="GO" id="GO:0007165">
    <property type="term" value="P:signal transduction"/>
    <property type="evidence" value="ECO:0007669"/>
    <property type="project" value="InterPro"/>
</dbReference>
<keyword evidence="12" id="KW-1185">Reference proteome</keyword>
<feature type="binding site" evidence="8">
    <location>
        <position position="260"/>
    </location>
    <ligand>
        <name>Zn(2+)</name>
        <dbReference type="ChEBI" id="CHEBI:29105"/>
        <label>1</label>
    </ligand>
</feature>
<feature type="binding site" evidence="8">
    <location>
        <position position="224"/>
    </location>
    <ligand>
        <name>Zn(2+)</name>
        <dbReference type="ChEBI" id="CHEBI:29105"/>
        <label>1</label>
    </ligand>
</feature>
<dbReference type="PROSITE" id="PS00126">
    <property type="entry name" value="PDEASE_I_1"/>
    <property type="match status" value="1"/>
</dbReference>
<evidence type="ECO:0000256" key="5">
    <source>
        <dbReference type="ARBA" id="ARBA00022801"/>
    </source>
</evidence>
<dbReference type="PROSITE" id="PS51845">
    <property type="entry name" value="PDEASE_I_2"/>
    <property type="match status" value="1"/>
</dbReference>
<dbReference type="InterPro" id="IPR040844">
    <property type="entry name" value="PDE4_UCR"/>
</dbReference>
<evidence type="ECO:0000313" key="11">
    <source>
        <dbReference type="EMBL" id="KHN82839.1"/>
    </source>
</evidence>
<evidence type="ECO:0000256" key="6">
    <source>
        <dbReference type="ARBA" id="ARBA00023149"/>
    </source>
</evidence>
<sequence length="356" mass="39810">MASSKFRKMLNKELSHFAESSKSGTQVSQFIISTYMDKEDDDPQMPQLEVSHAEPPTPSTSTTSESPQLSLLGKAKTAAMSRISGVRKLRSTYGGQVPEFGVEGQRELAVHMQRVSTQQWSTSDHYPFKHFPLAPFIHYMTGCADASLKCAFLNSTDGLLDEWGPNIFKINELSKGHSLTAITYTIMKNRGLLKTFEIPPGALVTYLLHLEHHYRDNPYHNQIHGGDVAQSTNVLISCPSLTGVFSELEVLAAIFASAVHDVDHPGFTNQYLINSNSELAIMYNDESVLEQHHLAVAFKLLQDSNCDFLVGLTKKQRQLFRKISIEMVYTSLVYGLRKMFGSFVTVSFLSLNFTLM</sequence>
<dbReference type="GO" id="GO:0004115">
    <property type="term" value="F:3',5'-cyclic-AMP phosphodiesterase activity"/>
    <property type="evidence" value="ECO:0007669"/>
    <property type="project" value="UniProtKB-EC"/>
</dbReference>
<accession>A0A0B2VNB6</accession>
<dbReference type="InterPro" id="IPR023174">
    <property type="entry name" value="PDEase_CS"/>
</dbReference>
<dbReference type="Proteomes" id="UP000031036">
    <property type="component" value="Unassembled WGS sequence"/>
</dbReference>
<evidence type="ECO:0000256" key="8">
    <source>
        <dbReference type="PIRSR" id="PIRSR623088-3"/>
    </source>
</evidence>
<feature type="binding site" evidence="8">
    <location>
        <position position="261"/>
    </location>
    <ligand>
        <name>Zn(2+)</name>
        <dbReference type="ChEBI" id="CHEBI:29105"/>
        <label>1</label>
    </ligand>
</feature>
<evidence type="ECO:0000256" key="2">
    <source>
        <dbReference type="ARBA" id="ARBA00007648"/>
    </source>
</evidence>
<comment type="caution">
    <text evidence="11">The sequence shown here is derived from an EMBL/GenBank/DDBJ whole genome shotgun (WGS) entry which is preliminary data.</text>
</comment>
<feature type="domain" description="PDEase" evidence="10">
    <location>
        <begin position="135"/>
        <end position="356"/>
    </location>
</feature>
<protein>
    <recommendedName>
        <fullName evidence="3">3',5'-cyclic-AMP phosphodiesterase</fullName>
        <ecNumber evidence="3">3.1.4.53</ecNumber>
    </recommendedName>
</protein>
<dbReference type="STRING" id="6265.A0A0B2VNB6"/>
<keyword evidence="6" id="KW-0114">cAMP</keyword>
<comment type="cofactor">
    <cofactor evidence="1">
        <name>a divalent metal cation</name>
        <dbReference type="ChEBI" id="CHEBI:60240"/>
    </cofactor>
</comment>
<dbReference type="InterPro" id="IPR023088">
    <property type="entry name" value="PDEase"/>
</dbReference>
<name>A0A0B2VNB6_TOXCA</name>
<evidence type="ECO:0000259" key="10">
    <source>
        <dbReference type="PROSITE" id="PS51845"/>
    </source>
</evidence>
<comment type="similarity">
    <text evidence="2">Belongs to the cyclic nucleotide phosphodiesterase family.</text>
</comment>
<proteinExistence type="inferred from homology"/>
<feature type="region of interest" description="Disordered" evidence="9">
    <location>
        <begin position="31"/>
        <end position="69"/>
    </location>
</feature>
<dbReference type="PANTHER" id="PTHR11347">
    <property type="entry name" value="CYCLIC NUCLEOTIDE PHOSPHODIESTERASE"/>
    <property type="match status" value="1"/>
</dbReference>
<dbReference type="Pfam" id="PF00233">
    <property type="entry name" value="PDEase_I"/>
    <property type="match status" value="1"/>
</dbReference>
<dbReference type="GO" id="GO:0046872">
    <property type="term" value="F:metal ion binding"/>
    <property type="evidence" value="ECO:0007669"/>
    <property type="project" value="UniProtKB-KW"/>
</dbReference>
<keyword evidence="4 8" id="KW-0479">Metal-binding</keyword>
<evidence type="ECO:0000256" key="3">
    <source>
        <dbReference type="ARBA" id="ARBA00012276"/>
    </source>
</evidence>
<dbReference type="EC" id="3.1.4.53" evidence="3"/>
<evidence type="ECO:0000256" key="4">
    <source>
        <dbReference type="ARBA" id="ARBA00022723"/>
    </source>
</evidence>
<organism evidence="11 12">
    <name type="scientific">Toxocara canis</name>
    <name type="common">Canine roundworm</name>
    <dbReference type="NCBI Taxonomy" id="6265"/>
    <lineage>
        <taxon>Eukaryota</taxon>
        <taxon>Metazoa</taxon>
        <taxon>Ecdysozoa</taxon>
        <taxon>Nematoda</taxon>
        <taxon>Chromadorea</taxon>
        <taxon>Rhabditida</taxon>
        <taxon>Spirurina</taxon>
        <taxon>Ascaridomorpha</taxon>
        <taxon>Ascaridoidea</taxon>
        <taxon>Toxocaridae</taxon>
        <taxon>Toxocara</taxon>
    </lineage>
</organism>
<feature type="binding site" evidence="8">
    <location>
        <position position="261"/>
    </location>
    <ligand>
        <name>Zn(2+)</name>
        <dbReference type="ChEBI" id="CHEBI:29105"/>
        <label>2</label>
    </ligand>
</feature>